<proteinExistence type="predicted"/>
<dbReference type="SUPFAM" id="SSF160443">
    <property type="entry name" value="SMR domain-like"/>
    <property type="match status" value="1"/>
</dbReference>
<dbReference type="PROSITE" id="PS50089">
    <property type="entry name" value="ZF_RING_2"/>
    <property type="match status" value="1"/>
</dbReference>
<feature type="domain" description="RING-type" evidence="4">
    <location>
        <begin position="138"/>
        <end position="187"/>
    </location>
</feature>
<organism evidence="5 6">
    <name type="scientific">Seminavis robusta</name>
    <dbReference type="NCBI Taxonomy" id="568900"/>
    <lineage>
        <taxon>Eukaryota</taxon>
        <taxon>Sar</taxon>
        <taxon>Stramenopiles</taxon>
        <taxon>Ochrophyta</taxon>
        <taxon>Bacillariophyta</taxon>
        <taxon>Bacillariophyceae</taxon>
        <taxon>Bacillariophycidae</taxon>
        <taxon>Naviculales</taxon>
        <taxon>Naviculaceae</taxon>
        <taxon>Seminavis</taxon>
    </lineage>
</organism>
<dbReference type="SUPFAM" id="SSF57850">
    <property type="entry name" value="RING/U-box"/>
    <property type="match status" value="1"/>
</dbReference>
<dbReference type="GO" id="GO:0008270">
    <property type="term" value="F:zinc ion binding"/>
    <property type="evidence" value="ECO:0007669"/>
    <property type="project" value="UniProtKB-KW"/>
</dbReference>
<dbReference type="CDD" id="cd16449">
    <property type="entry name" value="RING-HC"/>
    <property type="match status" value="1"/>
</dbReference>
<feature type="region of interest" description="Disordered" evidence="2">
    <location>
        <begin position="40"/>
        <end position="86"/>
    </location>
</feature>
<dbReference type="InterPro" id="IPR002625">
    <property type="entry name" value="Smr_dom"/>
</dbReference>
<evidence type="ECO:0000259" key="4">
    <source>
        <dbReference type="PROSITE" id="PS50089"/>
    </source>
</evidence>
<reference evidence="5" key="1">
    <citation type="submission" date="2020-06" db="EMBL/GenBank/DDBJ databases">
        <authorList>
            <consortium name="Plant Systems Biology data submission"/>
        </authorList>
    </citation>
    <scope>NUCLEOTIDE SEQUENCE</scope>
    <source>
        <strain evidence="5">D6</strain>
    </source>
</reference>
<keyword evidence="1" id="KW-0479">Metal-binding</keyword>
<evidence type="ECO:0000256" key="2">
    <source>
        <dbReference type="SAM" id="MobiDB-lite"/>
    </source>
</evidence>
<dbReference type="Proteomes" id="UP001153069">
    <property type="component" value="Unassembled WGS sequence"/>
</dbReference>
<dbReference type="OrthoDB" id="2145840at2759"/>
<keyword evidence="3" id="KW-0732">Signal</keyword>
<gene>
    <name evidence="5" type="ORF">SEMRO_999_G229660.1</name>
</gene>
<feature type="chain" id="PRO_5040256841" description="RING-type domain-containing protein" evidence="3">
    <location>
        <begin position="25"/>
        <end position="435"/>
    </location>
</feature>
<dbReference type="SMART" id="SM00463">
    <property type="entry name" value="SMR"/>
    <property type="match status" value="1"/>
</dbReference>
<feature type="compositionally biased region" description="Polar residues" evidence="2">
    <location>
        <begin position="40"/>
        <end position="55"/>
    </location>
</feature>
<feature type="signal peptide" evidence="3">
    <location>
        <begin position="1"/>
        <end position="24"/>
    </location>
</feature>
<evidence type="ECO:0000313" key="5">
    <source>
        <dbReference type="EMBL" id="CAB9519228.1"/>
    </source>
</evidence>
<keyword evidence="6" id="KW-1185">Reference proteome</keyword>
<dbReference type="InterPro" id="IPR036063">
    <property type="entry name" value="Smr_dom_sf"/>
</dbReference>
<comment type="caution">
    <text evidence="5">The sequence shown here is derived from an EMBL/GenBank/DDBJ whole genome shotgun (WGS) entry which is preliminary data.</text>
</comment>
<evidence type="ECO:0000256" key="3">
    <source>
        <dbReference type="SAM" id="SignalP"/>
    </source>
</evidence>
<dbReference type="InterPro" id="IPR001841">
    <property type="entry name" value="Znf_RING"/>
</dbReference>
<dbReference type="InterPro" id="IPR013083">
    <property type="entry name" value="Znf_RING/FYVE/PHD"/>
</dbReference>
<dbReference type="Gene3D" id="3.30.1370.110">
    <property type="match status" value="1"/>
</dbReference>
<keyword evidence="1" id="KW-0862">Zinc</keyword>
<keyword evidence="1" id="KW-0863">Zinc-finger</keyword>
<feature type="compositionally biased region" description="Basic residues" evidence="2">
    <location>
        <begin position="61"/>
        <end position="79"/>
    </location>
</feature>
<sequence length="435" mass="48606">MAQKMFINFPFFVEFLLLSQRIFGCGLSLVICGDTTPGESSTHAIHNEDGNQQQGALERNNRRRASQQTLRQRRRGNRRANRERQVQQMARANLVVVDETAPCENTTKAAGGASSDLLLCIGHDLLYNQVAINGQDQCAVCLDRFDNELADTYCAVLTCRHACCVPCLKAVEKHADGIVEIACPTCRASQKTDLARIPYELYPTQVGDRLDILSGVSTTEKIDMFKSLLQFNNYQMGKVDQALEDMVVGSIATRFTTTNNARDLTSQEKQSIYMETQRPVRKICQELDEARKILQETRSTKAYKKNKQRVEYLKKCLVQAANNAQEDAYNQINSGGNMGIMDNEGNLKVVQVDYHGLHKDAAAKKFDELVVPLLPTLGKINIITGWGKHSSTGVGVLQLALRDHIDNHRHNDCMKWEPVEGNTGIVQVVWISGSD</sequence>
<protein>
    <recommendedName>
        <fullName evidence="4">RING-type domain-containing protein</fullName>
    </recommendedName>
</protein>
<accession>A0A9N8EEB8</accession>
<evidence type="ECO:0000313" key="6">
    <source>
        <dbReference type="Proteomes" id="UP001153069"/>
    </source>
</evidence>
<dbReference type="SMART" id="SM00184">
    <property type="entry name" value="RING"/>
    <property type="match status" value="1"/>
</dbReference>
<dbReference type="EMBL" id="CAICTM010000997">
    <property type="protein sequence ID" value="CAB9519228.1"/>
    <property type="molecule type" value="Genomic_DNA"/>
</dbReference>
<evidence type="ECO:0000256" key="1">
    <source>
        <dbReference type="PROSITE-ProRule" id="PRU00175"/>
    </source>
</evidence>
<dbReference type="AlphaFoldDB" id="A0A9N8EEB8"/>
<name>A0A9N8EEB8_9STRA</name>
<dbReference type="Gene3D" id="3.30.40.10">
    <property type="entry name" value="Zinc/RING finger domain, C3HC4 (zinc finger)"/>
    <property type="match status" value="1"/>
</dbReference>